<accession>A0A812V1U4</accession>
<proteinExistence type="predicted"/>
<feature type="region of interest" description="Disordered" evidence="1">
    <location>
        <begin position="263"/>
        <end position="296"/>
    </location>
</feature>
<dbReference type="Proteomes" id="UP000604046">
    <property type="component" value="Unassembled WGS sequence"/>
</dbReference>
<protein>
    <submittedName>
        <fullName evidence="2">Uncharacterized protein</fullName>
    </submittedName>
</protein>
<dbReference type="EMBL" id="CAJNDS010002822">
    <property type="protein sequence ID" value="CAE7609617.1"/>
    <property type="molecule type" value="Genomic_DNA"/>
</dbReference>
<dbReference type="AlphaFoldDB" id="A0A812V1U4"/>
<keyword evidence="3" id="KW-1185">Reference proteome</keyword>
<gene>
    <name evidence="2" type="ORF">SNAT2548_LOCUS34656</name>
</gene>
<sequence length="296" mass="33792">MAAYLEEHILDKSSRRWYGARWQSGLGSICIGYNTYTSNSQERMWQTLKGSLPKDGRHLNLGDLVQNTAQLLLTWTRTGQFASVFFRLEMPLPVHLSNKGKQIMSEPDVDPCGVQHRRLSAAQMREWLEEHGAEHTYLKEVLDGARVLIDGGTKAVAEVYVLPKYQMKLALEKPEELQSRLDLFMSCLHEDPELMMRQSLGNVHTWSFKRHKSLLYRYVLVCCLADGQILDEHPHFTHDTASEHAAFVKSLVSNFNLNRVAHGPKAHKRGRAKKTKQSAGFREKVRTPSPEVRALS</sequence>
<dbReference type="OrthoDB" id="415023at2759"/>
<comment type="caution">
    <text evidence="2">The sequence shown here is derived from an EMBL/GenBank/DDBJ whole genome shotgun (WGS) entry which is preliminary data.</text>
</comment>
<name>A0A812V1U4_9DINO</name>
<organism evidence="2 3">
    <name type="scientific">Symbiodinium natans</name>
    <dbReference type="NCBI Taxonomy" id="878477"/>
    <lineage>
        <taxon>Eukaryota</taxon>
        <taxon>Sar</taxon>
        <taxon>Alveolata</taxon>
        <taxon>Dinophyceae</taxon>
        <taxon>Suessiales</taxon>
        <taxon>Symbiodiniaceae</taxon>
        <taxon>Symbiodinium</taxon>
    </lineage>
</organism>
<evidence type="ECO:0000313" key="3">
    <source>
        <dbReference type="Proteomes" id="UP000604046"/>
    </source>
</evidence>
<feature type="compositionally biased region" description="Basic residues" evidence="1">
    <location>
        <begin position="263"/>
        <end position="276"/>
    </location>
</feature>
<evidence type="ECO:0000256" key="1">
    <source>
        <dbReference type="SAM" id="MobiDB-lite"/>
    </source>
</evidence>
<evidence type="ECO:0000313" key="2">
    <source>
        <dbReference type="EMBL" id="CAE7609617.1"/>
    </source>
</evidence>
<reference evidence="2" key="1">
    <citation type="submission" date="2021-02" db="EMBL/GenBank/DDBJ databases">
        <authorList>
            <person name="Dougan E. K."/>
            <person name="Rhodes N."/>
            <person name="Thang M."/>
            <person name="Chan C."/>
        </authorList>
    </citation>
    <scope>NUCLEOTIDE SEQUENCE</scope>
</reference>